<dbReference type="PIRSF" id="PIRSF000525">
    <property type="entry name" value="SerC"/>
    <property type="match status" value="1"/>
</dbReference>
<evidence type="ECO:0000259" key="12">
    <source>
        <dbReference type="Pfam" id="PF00266"/>
    </source>
</evidence>
<feature type="binding site" evidence="11">
    <location>
        <position position="198"/>
    </location>
    <ligand>
        <name>pyridoxal 5'-phosphate</name>
        <dbReference type="ChEBI" id="CHEBI:597326"/>
    </ligand>
</feature>
<protein>
    <recommendedName>
        <fullName evidence="11">Phosphoserine aminotransferase</fullName>
        <ecNumber evidence="11">2.6.1.52</ecNumber>
    </recommendedName>
    <alternativeName>
        <fullName evidence="11">Phosphohydroxythreonine aminotransferase</fullName>
        <shortName evidence="11">PSAT</shortName>
    </alternativeName>
</protein>
<comment type="pathway">
    <text evidence="1 11">Amino-acid biosynthesis; L-serine biosynthesis; L-serine from 3-phospho-D-glycerate: step 2/3.</text>
</comment>
<dbReference type="RefSeq" id="WP_256600469.1">
    <property type="nucleotide sequence ID" value="NZ_JANIBJ010000002.1"/>
</dbReference>
<evidence type="ECO:0000256" key="8">
    <source>
        <dbReference type="ARBA" id="ARBA00023299"/>
    </source>
</evidence>
<keyword evidence="7 11" id="KW-0664">Pyridoxine biosynthesis</keyword>
<dbReference type="EMBL" id="JANIBJ010000002">
    <property type="protein sequence ID" value="MCQ8102850.1"/>
    <property type="molecule type" value="Genomic_DNA"/>
</dbReference>
<dbReference type="InterPro" id="IPR015422">
    <property type="entry name" value="PyrdxlP-dep_Trfase_small"/>
</dbReference>
<dbReference type="InterPro" id="IPR015424">
    <property type="entry name" value="PyrdxlP-dep_Trfase"/>
</dbReference>
<reference evidence="13 14" key="1">
    <citation type="submission" date="2022-07" db="EMBL/GenBank/DDBJ databases">
        <title>Methylomonas rivi sp. nov., Methylomonas rosea sp. nov., Methylomonas aureus sp. nov. and Methylomonas subterranea sp. nov., four novel methanotrophs isolated from a freshwater creek and the deep terrestrial subsurface.</title>
        <authorList>
            <person name="Abin C."/>
            <person name="Sankaranarayanan K."/>
            <person name="Garner C."/>
            <person name="Sindelar R."/>
            <person name="Kotary K."/>
            <person name="Garner R."/>
            <person name="Barclay S."/>
            <person name="Lawson P."/>
            <person name="Krumholz L."/>
        </authorList>
    </citation>
    <scope>NUCLEOTIDE SEQUENCE [LARGE SCALE GENOMIC DNA]</scope>
    <source>
        <strain evidence="13 14">SURF-2</strain>
    </source>
</reference>
<keyword evidence="14" id="KW-1185">Reference proteome</keyword>
<keyword evidence="6 11" id="KW-0663">Pyridoxal phosphate</keyword>
<keyword evidence="11" id="KW-0963">Cytoplasm</keyword>
<dbReference type="InterPro" id="IPR022278">
    <property type="entry name" value="Pser_aminoTfrase"/>
</dbReference>
<evidence type="ECO:0000256" key="10">
    <source>
        <dbReference type="ARBA" id="ARBA00049007"/>
    </source>
</evidence>
<sequence>MTLQNKLNFSGGPGALPEKVLVQLSEEIINVPGPGLSILGISHRSEWFAEVIAELENNIRTLMGLSDAYHVLLLQGGATQQFSMVPMTLLRGQNSPAEYLHTGYWSGKAIPEARLEGPVRVIWSGSENNFNRLPSDDELCFSPDAPYIHYISNETVEGLQFQRILGRNDVPRICDMSSDFLSKPCEFERFSLIYAHAQKNIGPAGITVIVIRNDLIEHTTGNLPGFLDYKTQIKAHSNFNTPPVFAIYAVLLVSRWLINDIGGLENMAAINNRKAELLYRVIDESDGFYRGRAAADRSLMNVVFKLSSAELEAGFLSRAQAAGFSGLAGHRAIGGLRASIYNAVTLEAVEELAGFMDEFRRRSKPN</sequence>
<evidence type="ECO:0000256" key="3">
    <source>
        <dbReference type="ARBA" id="ARBA00022576"/>
    </source>
</evidence>
<dbReference type="PANTHER" id="PTHR43247">
    <property type="entry name" value="PHOSPHOSERINE AMINOTRANSFERASE"/>
    <property type="match status" value="1"/>
</dbReference>
<evidence type="ECO:0000256" key="4">
    <source>
        <dbReference type="ARBA" id="ARBA00022605"/>
    </source>
</evidence>
<comment type="catalytic activity">
    <reaction evidence="10 11">
        <text>O-phospho-L-serine + 2-oxoglutarate = 3-phosphooxypyruvate + L-glutamate</text>
        <dbReference type="Rhea" id="RHEA:14329"/>
        <dbReference type="ChEBI" id="CHEBI:16810"/>
        <dbReference type="ChEBI" id="CHEBI:18110"/>
        <dbReference type="ChEBI" id="CHEBI:29985"/>
        <dbReference type="ChEBI" id="CHEBI:57524"/>
        <dbReference type="EC" id="2.6.1.52"/>
    </reaction>
</comment>
<evidence type="ECO:0000313" key="13">
    <source>
        <dbReference type="EMBL" id="MCQ8102850.1"/>
    </source>
</evidence>
<feature type="binding site" evidence="11">
    <location>
        <begin position="78"/>
        <end position="79"/>
    </location>
    <ligand>
        <name>pyridoxal 5'-phosphate</name>
        <dbReference type="ChEBI" id="CHEBI:597326"/>
    </ligand>
</feature>
<comment type="subunit">
    <text evidence="11">Homodimer.</text>
</comment>
<dbReference type="Gene3D" id="3.90.1150.10">
    <property type="entry name" value="Aspartate Aminotransferase, domain 1"/>
    <property type="match status" value="1"/>
</dbReference>
<evidence type="ECO:0000313" key="14">
    <source>
        <dbReference type="Proteomes" id="UP001524499"/>
    </source>
</evidence>
<dbReference type="NCBIfam" id="NF009112">
    <property type="entry name" value="PRK12462.1"/>
    <property type="match status" value="1"/>
</dbReference>
<comment type="similarity">
    <text evidence="2 11">Belongs to the class-V pyridoxal-phosphate-dependent aminotransferase family. SerC subfamily.</text>
</comment>
<comment type="caution">
    <text evidence="11">Lacks conserved residue(s) required for the propagation of feature annotation.</text>
</comment>
<name>A0ABT1TBK9_9GAMM</name>
<keyword evidence="5 11" id="KW-0808">Transferase</keyword>
<comment type="pathway">
    <text evidence="11">Cofactor biosynthesis; pyridoxine 5'-phosphate biosynthesis; pyridoxine 5'-phosphate from D-erythrose 4-phosphate: step 3/5.</text>
</comment>
<dbReference type="NCBIfam" id="NF003764">
    <property type="entry name" value="PRK05355.1"/>
    <property type="match status" value="1"/>
</dbReference>
<dbReference type="Gene3D" id="3.40.640.10">
    <property type="entry name" value="Type I PLP-dependent aspartate aminotransferase-like (Major domain)"/>
    <property type="match status" value="1"/>
</dbReference>
<dbReference type="Pfam" id="PF00266">
    <property type="entry name" value="Aminotran_5"/>
    <property type="match status" value="1"/>
</dbReference>
<feature type="binding site" evidence="11">
    <location>
        <position position="105"/>
    </location>
    <ligand>
        <name>pyridoxal 5'-phosphate</name>
        <dbReference type="ChEBI" id="CHEBI:597326"/>
    </ligand>
</feature>
<evidence type="ECO:0000256" key="11">
    <source>
        <dbReference type="HAMAP-Rule" id="MF_00160"/>
    </source>
</evidence>
<dbReference type="GO" id="GO:0004648">
    <property type="term" value="F:O-phospho-L-serine:2-oxoglutarate aminotransferase activity"/>
    <property type="evidence" value="ECO:0007669"/>
    <property type="project" value="UniProtKB-EC"/>
</dbReference>
<dbReference type="HAMAP" id="MF_00160">
    <property type="entry name" value="SerC_aminotrans_5"/>
    <property type="match status" value="1"/>
</dbReference>
<feature type="domain" description="Aminotransferase class V" evidence="12">
    <location>
        <begin position="8"/>
        <end position="352"/>
    </location>
</feature>
<gene>
    <name evidence="11" type="primary">serC</name>
    <name evidence="13" type="ORF">NP590_01930</name>
</gene>
<feature type="binding site" evidence="11">
    <location>
        <position position="175"/>
    </location>
    <ligand>
        <name>pyridoxal 5'-phosphate</name>
        <dbReference type="ChEBI" id="CHEBI:597326"/>
    </ligand>
</feature>
<keyword evidence="4 11" id="KW-0028">Amino-acid biosynthesis</keyword>
<feature type="modified residue" description="N6-(pyridoxal phosphate)lysine" evidence="11">
    <location>
        <position position="199"/>
    </location>
</feature>
<feature type="binding site" evidence="11">
    <location>
        <begin position="240"/>
        <end position="241"/>
    </location>
    <ligand>
        <name>pyridoxal 5'-phosphate</name>
        <dbReference type="ChEBI" id="CHEBI:597326"/>
    </ligand>
</feature>
<evidence type="ECO:0000256" key="1">
    <source>
        <dbReference type="ARBA" id="ARBA00005099"/>
    </source>
</evidence>
<comment type="caution">
    <text evidence="13">The sequence shown here is derived from an EMBL/GenBank/DDBJ whole genome shotgun (WGS) entry which is preliminary data.</text>
</comment>
<feature type="binding site" evidence="11">
    <location>
        <position position="44"/>
    </location>
    <ligand>
        <name>L-glutamate</name>
        <dbReference type="ChEBI" id="CHEBI:29985"/>
    </ligand>
</feature>
<keyword evidence="3 11" id="KW-0032">Aminotransferase</keyword>
<evidence type="ECO:0000256" key="9">
    <source>
        <dbReference type="ARBA" id="ARBA00047630"/>
    </source>
</evidence>
<evidence type="ECO:0000256" key="2">
    <source>
        <dbReference type="ARBA" id="ARBA00006904"/>
    </source>
</evidence>
<comment type="catalytic activity">
    <reaction evidence="9 11">
        <text>4-(phosphooxy)-L-threonine + 2-oxoglutarate = (R)-3-hydroxy-2-oxo-4-phosphooxybutanoate + L-glutamate</text>
        <dbReference type="Rhea" id="RHEA:16573"/>
        <dbReference type="ChEBI" id="CHEBI:16810"/>
        <dbReference type="ChEBI" id="CHEBI:29985"/>
        <dbReference type="ChEBI" id="CHEBI:58452"/>
        <dbReference type="ChEBI" id="CHEBI:58538"/>
        <dbReference type="EC" id="2.6.1.52"/>
    </reaction>
</comment>
<evidence type="ECO:0000256" key="5">
    <source>
        <dbReference type="ARBA" id="ARBA00022679"/>
    </source>
</evidence>
<dbReference type="InterPro" id="IPR000192">
    <property type="entry name" value="Aminotrans_V_dom"/>
</dbReference>
<comment type="cofactor">
    <cofactor evidence="11">
        <name>pyridoxal 5'-phosphate</name>
        <dbReference type="ChEBI" id="CHEBI:597326"/>
    </cofactor>
    <text evidence="11">Binds 1 pyridoxal phosphate per subunit.</text>
</comment>
<evidence type="ECO:0000256" key="6">
    <source>
        <dbReference type="ARBA" id="ARBA00022898"/>
    </source>
</evidence>
<organism evidence="13 14">
    <name type="scientific">Methylomonas subterranea</name>
    <dbReference type="NCBI Taxonomy" id="2952225"/>
    <lineage>
        <taxon>Bacteria</taxon>
        <taxon>Pseudomonadati</taxon>
        <taxon>Pseudomonadota</taxon>
        <taxon>Gammaproteobacteria</taxon>
        <taxon>Methylococcales</taxon>
        <taxon>Methylococcaceae</taxon>
        <taxon>Methylomonas</taxon>
    </lineage>
</organism>
<comment type="function">
    <text evidence="11">Catalyzes the reversible conversion of 3-phosphohydroxypyruvate to phosphoserine and of 3-hydroxy-2-oxo-4-phosphonooxybutanoate to phosphohydroxythreonine.</text>
</comment>
<accession>A0ABT1TBK9</accession>
<proteinExistence type="inferred from homology"/>
<dbReference type="InterPro" id="IPR015421">
    <property type="entry name" value="PyrdxlP-dep_Trfase_major"/>
</dbReference>
<dbReference type="EC" id="2.6.1.52" evidence="11"/>
<dbReference type="SUPFAM" id="SSF53383">
    <property type="entry name" value="PLP-dependent transferases"/>
    <property type="match status" value="1"/>
</dbReference>
<keyword evidence="8 11" id="KW-0718">Serine biosynthesis</keyword>
<dbReference type="Proteomes" id="UP001524499">
    <property type="component" value="Unassembled WGS sequence"/>
</dbReference>
<comment type="subcellular location">
    <subcellularLocation>
        <location evidence="11">Cytoplasm</location>
    </subcellularLocation>
</comment>
<dbReference type="PANTHER" id="PTHR43247:SF1">
    <property type="entry name" value="PHOSPHOSERINE AMINOTRANSFERASE"/>
    <property type="match status" value="1"/>
</dbReference>
<feature type="binding site" evidence="11">
    <location>
        <position position="155"/>
    </location>
    <ligand>
        <name>pyridoxal 5'-phosphate</name>
        <dbReference type="ChEBI" id="CHEBI:597326"/>
    </ligand>
</feature>
<evidence type="ECO:0000256" key="7">
    <source>
        <dbReference type="ARBA" id="ARBA00023096"/>
    </source>
</evidence>